<dbReference type="InterPro" id="IPR000792">
    <property type="entry name" value="Tscrpt_reg_LuxR_C"/>
</dbReference>
<dbReference type="SMART" id="SM00421">
    <property type="entry name" value="HTH_LUXR"/>
    <property type="match status" value="1"/>
</dbReference>
<dbReference type="EMBL" id="CP136336">
    <property type="protein sequence ID" value="WOB08490.1"/>
    <property type="molecule type" value="Genomic_DNA"/>
</dbReference>
<sequence length="232" mass="25799">MRKGTTMLDECIRTPHSASGHTRYTGPERRSVNPPPLTRWLTLMLDEMDHGMLLVTHSGRLRHANEPARRELSLAHRLAVHDQQLRAVHRQESQLLAQALLDARRGRRCLLWLGAHQPGLSVAVVPLPEEAPEGDALVLLVLGRRQPGEALTIDFYARAQGLTDAEARVLRALCSGLGPKQVAHQFDVAVSTVRTQISSIRHKTQTASIRDLMSRVAALPPIRMAMRSLFAH</sequence>
<dbReference type="Gene3D" id="1.10.10.10">
    <property type="entry name" value="Winged helix-like DNA-binding domain superfamily/Winged helix DNA-binding domain"/>
    <property type="match status" value="1"/>
</dbReference>
<dbReference type="RefSeq" id="WP_316701258.1">
    <property type="nucleotide sequence ID" value="NZ_CP136336.1"/>
</dbReference>
<proteinExistence type="predicted"/>
<reference evidence="2 3" key="1">
    <citation type="submission" date="2023-10" db="EMBL/GenBank/DDBJ databases">
        <title>Bacteria for the degradation of biodegradable plastic PBAT(Polybutylene adipate terephthalate).</title>
        <authorList>
            <person name="Weon H.-Y."/>
            <person name="Yeon J."/>
        </authorList>
    </citation>
    <scope>NUCLEOTIDE SEQUENCE [LARGE SCALE GENOMIC DNA]</scope>
    <source>
        <strain evidence="2 3">SBD 7-3</strain>
    </source>
</reference>
<protein>
    <submittedName>
        <fullName evidence="2">LuxR C-terminal-related transcriptional regulator</fullName>
    </submittedName>
</protein>
<accession>A0ABZ0CZN9</accession>
<keyword evidence="3" id="KW-1185">Reference proteome</keyword>
<dbReference type="Pfam" id="PF00196">
    <property type="entry name" value="GerE"/>
    <property type="match status" value="1"/>
</dbReference>
<dbReference type="InterPro" id="IPR016032">
    <property type="entry name" value="Sig_transdc_resp-reg_C-effctor"/>
</dbReference>
<feature type="domain" description="HTH luxR-type" evidence="1">
    <location>
        <begin position="159"/>
        <end position="216"/>
    </location>
</feature>
<dbReference type="InterPro" id="IPR036388">
    <property type="entry name" value="WH-like_DNA-bd_sf"/>
</dbReference>
<dbReference type="PRINTS" id="PR00038">
    <property type="entry name" value="HTHLUXR"/>
</dbReference>
<evidence type="ECO:0000259" key="1">
    <source>
        <dbReference type="SMART" id="SM00421"/>
    </source>
</evidence>
<gene>
    <name evidence="2" type="ORF">RXV79_00210</name>
</gene>
<evidence type="ECO:0000313" key="3">
    <source>
        <dbReference type="Proteomes" id="UP001303946"/>
    </source>
</evidence>
<dbReference type="SUPFAM" id="SSF46894">
    <property type="entry name" value="C-terminal effector domain of the bipartite response regulators"/>
    <property type="match status" value="1"/>
</dbReference>
<dbReference type="Proteomes" id="UP001303946">
    <property type="component" value="Chromosome"/>
</dbReference>
<organism evidence="2 3">
    <name type="scientific">Piscinibacter gummiphilus</name>
    <dbReference type="NCBI Taxonomy" id="946333"/>
    <lineage>
        <taxon>Bacteria</taxon>
        <taxon>Pseudomonadati</taxon>
        <taxon>Pseudomonadota</taxon>
        <taxon>Betaproteobacteria</taxon>
        <taxon>Burkholderiales</taxon>
        <taxon>Sphaerotilaceae</taxon>
        <taxon>Piscinibacter</taxon>
    </lineage>
</organism>
<name>A0ABZ0CZN9_9BURK</name>
<evidence type="ECO:0000313" key="2">
    <source>
        <dbReference type="EMBL" id="WOB08490.1"/>
    </source>
</evidence>